<name>A0A0C3QSX7_9AGAM</name>
<keyword evidence="3" id="KW-1185">Reference proteome</keyword>
<dbReference type="Proteomes" id="UP000054248">
    <property type="component" value="Unassembled WGS sequence"/>
</dbReference>
<feature type="compositionally biased region" description="Polar residues" evidence="1">
    <location>
        <begin position="114"/>
        <end position="124"/>
    </location>
</feature>
<sequence>MSLLDVQQRPAIVERINPSRYLISSPSIGNVPRSSHILSSLPSNSGMLSGASTAARIARKRSTQPTGYSWGTYVPTTSPQSSQSTSPINTSLRTSDLVKLGTIDLKSVIQSVSVPASPVQTTTTKPRKASPPSNAITPPAGTAPSLPLLSTPSNRLQSLLVVKTIGTRLQIAVTPRPGPRLPIFHPDNTTALPEISRPALLLIPNGPSPPPARRTTRARKPAAKAMALSLGLASDGSGLDGIETPSGEHNINNSGGKGEKDRSSVTSDVTPAPAPPPRSHKKKVVHRDEESAVPEGGGSEGSAPKASRRPPKRKAAAQAAEVMIVDFTHGIDQDDAGKLDVPPAKRPRRGGPDQHTAATHAPSPLSHELARAEASPPPPTLPPPTTSVTTASNAKKRKAETPGSESADADASGASPPPAVRPKTAAAAGKSKSGSGSKATQAKSKSSKKSDDTVLRTNTPN</sequence>
<dbReference type="EMBL" id="KN822956">
    <property type="protein sequence ID" value="KIO32176.1"/>
    <property type="molecule type" value="Genomic_DNA"/>
</dbReference>
<dbReference type="AlphaFoldDB" id="A0A0C3QSX7"/>
<evidence type="ECO:0000313" key="2">
    <source>
        <dbReference type="EMBL" id="KIO32176.1"/>
    </source>
</evidence>
<evidence type="ECO:0000313" key="3">
    <source>
        <dbReference type="Proteomes" id="UP000054248"/>
    </source>
</evidence>
<feature type="region of interest" description="Disordered" evidence="1">
    <location>
        <begin position="114"/>
        <end position="148"/>
    </location>
</feature>
<feature type="compositionally biased region" description="Pro residues" evidence="1">
    <location>
        <begin position="375"/>
        <end position="385"/>
    </location>
</feature>
<proteinExistence type="predicted"/>
<feature type="compositionally biased region" description="Low complexity" evidence="1">
    <location>
        <begin position="223"/>
        <end position="241"/>
    </location>
</feature>
<accession>A0A0C3QSX7</accession>
<feature type="compositionally biased region" description="Low complexity" evidence="1">
    <location>
        <begin position="75"/>
        <end position="87"/>
    </location>
</feature>
<dbReference type="OrthoDB" id="3248202at2759"/>
<gene>
    <name evidence="2" type="ORF">M407DRAFT_18747</name>
</gene>
<feature type="region of interest" description="Disordered" evidence="1">
    <location>
        <begin position="65"/>
        <end position="89"/>
    </location>
</feature>
<feature type="compositionally biased region" description="Low complexity" evidence="1">
    <location>
        <begin position="423"/>
        <end position="444"/>
    </location>
</feature>
<feature type="compositionally biased region" description="Basic residues" evidence="1">
    <location>
        <begin position="306"/>
        <end position="315"/>
    </location>
</feature>
<organism evidence="2 3">
    <name type="scientific">Tulasnella calospora MUT 4182</name>
    <dbReference type="NCBI Taxonomy" id="1051891"/>
    <lineage>
        <taxon>Eukaryota</taxon>
        <taxon>Fungi</taxon>
        <taxon>Dikarya</taxon>
        <taxon>Basidiomycota</taxon>
        <taxon>Agaricomycotina</taxon>
        <taxon>Agaricomycetes</taxon>
        <taxon>Cantharellales</taxon>
        <taxon>Tulasnellaceae</taxon>
        <taxon>Tulasnella</taxon>
    </lineage>
</organism>
<dbReference type="HOGENOM" id="CLU_593382_0_0_1"/>
<feature type="compositionally biased region" description="Low complexity" evidence="1">
    <location>
        <begin position="402"/>
        <end position="414"/>
    </location>
</feature>
<reference evidence="2 3" key="1">
    <citation type="submission" date="2014-04" db="EMBL/GenBank/DDBJ databases">
        <authorList>
            <consortium name="DOE Joint Genome Institute"/>
            <person name="Kuo A."/>
            <person name="Girlanda M."/>
            <person name="Perotto S."/>
            <person name="Kohler A."/>
            <person name="Nagy L.G."/>
            <person name="Floudas D."/>
            <person name="Copeland A."/>
            <person name="Barry K.W."/>
            <person name="Cichocki N."/>
            <person name="Veneault-Fourrey C."/>
            <person name="LaButti K."/>
            <person name="Lindquist E.A."/>
            <person name="Lipzen A."/>
            <person name="Lundell T."/>
            <person name="Morin E."/>
            <person name="Murat C."/>
            <person name="Sun H."/>
            <person name="Tunlid A."/>
            <person name="Henrissat B."/>
            <person name="Grigoriev I.V."/>
            <person name="Hibbett D.S."/>
            <person name="Martin F."/>
            <person name="Nordberg H.P."/>
            <person name="Cantor M.N."/>
            <person name="Hua S.X."/>
        </authorList>
    </citation>
    <scope>NUCLEOTIDE SEQUENCE [LARGE SCALE GENOMIC DNA]</scope>
    <source>
        <strain evidence="2 3">MUT 4182</strain>
    </source>
</reference>
<feature type="region of interest" description="Disordered" evidence="1">
    <location>
        <begin position="201"/>
        <end position="461"/>
    </location>
</feature>
<feature type="compositionally biased region" description="Basic and acidic residues" evidence="1">
    <location>
        <begin position="329"/>
        <end position="338"/>
    </location>
</feature>
<reference evidence="3" key="2">
    <citation type="submission" date="2015-01" db="EMBL/GenBank/DDBJ databases">
        <title>Evolutionary Origins and Diversification of the Mycorrhizal Mutualists.</title>
        <authorList>
            <consortium name="DOE Joint Genome Institute"/>
            <consortium name="Mycorrhizal Genomics Consortium"/>
            <person name="Kohler A."/>
            <person name="Kuo A."/>
            <person name="Nagy L.G."/>
            <person name="Floudas D."/>
            <person name="Copeland A."/>
            <person name="Barry K.W."/>
            <person name="Cichocki N."/>
            <person name="Veneault-Fourrey C."/>
            <person name="LaButti K."/>
            <person name="Lindquist E.A."/>
            <person name="Lipzen A."/>
            <person name="Lundell T."/>
            <person name="Morin E."/>
            <person name="Murat C."/>
            <person name="Riley R."/>
            <person name="Ohm R."/>
            <person name="Sun H."/>
            <person name="Tunlid A."/>
            <person name="Henrissat B."/>
            <person name="Grigoriev I.V."/>
            <person name="Hibbett D.S."/>
            <person name="Martin F."/>
        </authorList>
    </citation>
    <scope>NUCLEOTIDE SEQUENCE [LARGE SCALE GENOMIC DNA]</scope>
    <source>
        <strain evidence="3">MUT 4182</strain>
    </source>
</reference>
<protein>
    <submittedName>
        <fullName evidence="2">Uncharacterized protein</fullName>
    </submittedName>
</protein>
<evidence type="ECO:0000256" key="1">
    <source>
        <dbReference type="SAM" id="MobiDB-lite"/>
    </source>
</evidence>